<evidence type="ECO:0000313" key="3">
    <source>
        <dbReference type="Proteomes" id="UP001362999"/>
    </source>
</evidence>
<sequence length="364" mass="41196">MPQRLAEDRARLAELDSQILELEGALALLLSQRSVVKERLDAYRYPVLSLPNEVIAEIFVHFMPEYPACPPLGGLQSPILLTHICRLWREIAHSTPKLWRAVSLSSRNPFSLNPNNIWLGRAGCFPLAIRMNESDGCTVDASSLFAAILPYRIRCQYLELRLEHYVPYLPRIEGDFPLLKHLDLELDSEELDDKIEFSRVPMLRSARLDVFAARWIVLPWSQLTTLELHTISLQSCVPILEKVTNLSECNLGLSIHNENYIAKPPIMLPHLKSLKANGDDLMNTFLDSFTLPLLSKLDVCEKFLGPNQISSLATFISRSECKLQRLRISCIKSDPATYSAAFPSIQELTFGTDEETQLGHLMSV</sequence>
<comment type="caution">
    <text evidence="2">The sequence shown here is derived from an EMBL/GenBank/DDBJ whole genome shotgun (WGS) entry which is preliminary data.</text>
</comment>
<gene>
    <name evidence="2" type="ORF">R3P38DRAFT_1301465</name>
</gene>
<reference evidence="2 3" key="1">
    <citation type="journal article" date="2024" name="J Genomics">
        <title>Draft genome sequencing and assembly of Favolaschia claudopus CIRM-BRFM 2984 isolated from oak limbs.</title>
        <authorList>
            <person name="Navarro D."/>
            <person name="Drula E."/>
            <person name="Chaduli D."/>
            <person name="Cazenave R."/>
            <person name="Ahrendt S."/>
            <person name="Wang J."/>
            <person name="Lipzen A."/>
            <person name="Daum C."/>
            <person name="Barry K."/>
            <person name="Grigoriev I.V."/>
            <person name="Favel A."/>
            <person name="Rosso M.N."/>
            <person name="Martin F."/>
        </authorList>
    </citation>
    <scope>NUCLEOTIDE SEQUENCE [LARGE SCALE GENOMIC DNA]</scope>
    <source>
        <strain evidence="2 3">CIRM-BRFM 2984</strain>
    </source>
</reference>
<keyword evidence="1" id="KW-0175">Coiled coil</keyword>
<accession>A0AAW0AY42</accession>
<organism evidence="2 3">
    <name type="scientific">Favolaschia claudopus</name>
    <dbReference type="NCBI Taxonomy" id="2862362"/>
    <lineage>
        <taxon>Eukaryota</taxon>
        <taxon>Fungi</taxon>
        <taxon>Dikarya</taxon>
        <taxon>Basidiomycota</taxon>
        <taxon>Agaricomycotina</taxon>
        <taxon>Agaricomycetes</taxon>
        <taxon>Agaricomycetidae</taxon>
        <taxon>Agaricales</taxon>
        <taxon>Marasmiineae</taxon>
        <taxon>Mycenaceae</taxon>
        <taxon>Favolaschia</taxon>
    </lineage>
</organism>
<keyword evidence="3" id="KW-1185">Reference proteome</keyword>
<evidence type="ECO:0000256" key="1">
    <source>
        <dbReference type="SAM" id="Coils"/>
    </source>
</evidence>
<protein>
    <submittedName>
        <fullName evidence="2">F-box domain-containing protein</fullName>
    </submittedName>
</protein>
<feature type="coiled-coil region" evidence="1">
    <location>
        <begin position="5"/>
        <end position="32"/>
    </location>
</feature>
<name>A0AAW0AY42_9AGAR</name>
<dbReference type="EMBL" id="JAWWNJ010000046">
    <property type="protein sequence ID" value="KAK7018475.1"/>
    <property type="molecule type" value="Genomic_DNA"/>
</dbReference>
<dbReference type="Gene3D" id="1.20.1280.50">
    <property type="match status" value="1"/>
</dbReference>
<dbReference type="Gene3D" id="3.80.10.10">
    <property type="entry name" value="Ribonuclease Inhibitor"/>
    <property type="match status" value="1"/>
</dbReference>
<proteinExistence type="predicted"/>
<evidence type="ECO:0000313" key="2">
    <source>
        <dbReference type="EMBL" id="KAK7018475.1"/>
    </source>
</evidence>
<dbReference type="SUPFAM" id="SSF52047">
    <property type="entry name" value="RNI-like"/>
    <property type="match status" value="1"/>
</dbReference>
<dbReference type="InterPro" id="IPR032675">
    <property type="entry name" value="LRR_dom_sf"/>
</dbReference>
<dbReference type="AlphaFoldDB" id="A0AAW0AY42"/>
<dbReference type="Proteomes" id="UP001362999">
    <property type="component" value="Unassembled WGS sequence"/>
</dbReference>